<evidence type="ECO:0000256" key="1">
    <source>
        <dbReference type="PROSITE-ProRule" id="PRU00339"/>
    </source>
</evidence>
<dbReference type="InterPro" id="IPR011990">
    <property type="entry name" value="TPR-like_helical_dom_sf"/>
</dbReference>
<dbReference type="InterPro" id="IPR019734">
    <property type="entry name" value="TPR_rpt"/>
</dbReference>
<accession>A0ABP8LXL4</accession>
<evidence type="ECO:0000313" key="3">
    <source>
        <dbReference type="Proteomes" id="UP001501508"/>
    </source>
</evidence>
<organism evidence="2 3">
    <name type="scientific">Ravibacter arvi</name>
    <dbReference type="NCBI Taxonomy" id="2051041"/>
    <lineage>
        <taxon>Bacteria</taxon>
        <taxon>Pseudomonadati</taxon>
        <taxon>Bacteroidota</taxon>
        <taxon>Cytophagia</taxon>
        <taxon>Cytophagales</taxon>
        <taxon>Spirosomataceae</taxon>
        <taxon>Ravibacter</taxon>
    </lineage>
</organism>
<protein>
    <recommendedName>
        <fullName evidence="4">Tetratricopeptide repeat protein</fullName>
    </recommendedName>
</protein>
<dbReference type="Proteomes" id="UP001501508">
    <property type="component" value="Unassembled WGS sequence"/>
</dbReference>
<dbReference type="Gene3D" id="1.25.40.10">
    <property type="entry name" value="Tetratricopeptide repeat domain"/>
    <property type="match status" value="2"/>
</dbReference>
<evidence type="ECO:0008006" key="4">
    <source>
        <dbReference type="Google" id="ProtNLM"/>
    </source>
</evidence>
<dbReference type="SMART" id="SM00028">
    <property type="entry name" value="TPR"/>
    <property type="match status" value="2"/>
</dbReference>
<proteinExistence type="predicted"/>
<dbReference type="Pfam" id="PF13181">
    <property type="entry name" value="TPR_8"/>
    <property type="match status" value="1"/>
</dbReference>
<dbReference type="SUPFAM" id="SSF48452">
    <property type="entry name" value="TPR-like"/>
    <property type="match status" value="1"/>
</dbReference>
<dbReference type="RefSeq" id="WP_345027976.1">
    <property type="nucleotide sequence ID" value="NZ_BAABEY010000018.1"/>
</dbReference>
<dbReference type="PROSITE" id="PS50005">
    <property type="entry name" value="TPR"/>
    <property type="match status" value="1"/>
</dbReference>
<feature type="repeat" description="TPR" evidence="1">
    <location>
        <begin position="462"/>
        <end position="495"/>
    </location>
</feature>
<keyword evidence="1" id="KW-0802">TPR repeat</keyword>
<name>A0ABP8LXL4_9BACT</name>
<gene>
    <name evidence="2" type="ORF">GCM10023091_16800</name>
</gene>
<dbReference type="EMBL" id="BAABEY010000018">
    <property type="protein sequence ID" value="GAA4437499.1"/>
    <property type="molecule type" value="Genomic_DNA"/>
</dbReference>
<evidence type="ECO:0000313" key="2">
    <source>
        <dbReference type="EMBL" id="GAA4437499.1"/>
    </source>
</evidence>
<reference evidence="3" key="1">
    <citation type="journal article" date="2019" name="Int. J. Syst. Evol. Microbiol.">
        <title>The Global Catalogue of Microorganisms (GCM) 10K type strain sequencing project: providing services to taxonomists for standard genome sequencing and annotation.</title>
        <authorList>
            <consortium name="The Broad Institute Genomics Platform"/>
            <consortium name="The Broad Institute Genome Sequencing Center for Infectious Disease"/>
            <person name="Wu L."/>
            <person name="Ma J."/>
        </authorList>
    </citation>
    <scope>NUCLEOTIDE SEQUENCE [LARGE SCALE GENOMIC DNA]</scope>
    <source>
        <strain evidence="3">JCM 31920</strain>
    </source>
</reference>
<comment type="caution">
    <text evidence="2">The sequence shown here is derived from an EMBL/GenBank/DDBJ whole genome shotgun (WGS) entry which is preliminary data.</text>
</comment>
<sequence length="514" mass="58436">MSVRQPSVFKDALKSFGRPVYRTALLLYLVMNSLASHAKGDFEFTPALIAAYSDIQKLRIEKARSVLDLEAGKGTKNGVIPYLESYSDFFFFLITDSQREYNRFLKSQEDRLEFIEGLSDESPYQRMFMAEVRLHSAFVKLKFGNRTSGCWDIIKANRLLLENLKKFPDFIPQLKALGLLHVMIGSVPEEYQWVARLMGLRGSIKEGMAELKRVETGSRLFAKEARVTSLLLHAYILAPDEEMIQRLRELPYNEPDNLLFHFLSASILMKRGQSEAALAILQQAPAANGYLPFPFLHYMKAEINLQKGLYPSARASYVDFIKHTRGVNFVKDSFFKQYLCQWLDGQPADKGILASVAKVGGGNVEADKHARKVAEQFLAGRIGAEQKVLFEARYAFDGGFISRARSRLKGLTEQSFKLPQARVEYLYRMGRIAQHENENSEALRFFEKTVTQSEGTDLYFGASAALQLGYLYQEAGDPRKAAVYFRKAMSFKRHEYKNSIDNKARAALTEMGVK</sequence>
<keyword evidence="3" id="KW-1185">Reference proteome</keyword>